<evidence type="ECO:0000256" key="2">
    <source>
        <dbReference type="ARBA" id="ARBA00023015"/>
    </source>
</evidence>
<dbReference type="GO" id="GO:0005829">
    <property type="term" value="C:cytosol"/>
    <property type="evidence" value="ECO:0007669"/>
    <property type="project" value="TreeGrafter"/>
</dbReference>
<dbReference type="PROSITE" id="PS50110">
    <property type="entry name" value="RESPONSE_REGULATORY"/>
    <property type="match status" value="1"/>
</dbReference>
<evidence type="ECO:0000256" key="5">
    <source>
        <dbReference type="PROSITE-ProRule" id="PRU00169"/>
    </source>
</evidence>
<dbReference type="STRING" id="395961.Cyan7425_0584"/>
<protein>
    <submittedName>
        <fullName evidence="7">Response regulator receiver protein</fullName>
    </submittedName>
</protein>
<feature type="domain" description="Response regulatory" evidence="6">
    <location>
        <begin position="3"/>
        <end position="119"/>
    </location>
</feature>
<evidence type="ECO:0000259" key="6">
    <source>
        <dbReference type="PROSITE" id="PS50110"/>
    </source>
</evidence>
<dbReference type="OrthoDB" id="508510at2"/>
<evidence type="ECO:0000256" key="1">
    <source>
        <dbReference type="ARBA" id="ARBA00022553"/>
    </source>
</evidence>
<dbReference type="GO" id="GO:0006355">
    <property type="term" value="P:regulation of DNA-templated transcription"/>
    <property type="evidence" value="ECO:0007669"/>
    <property type="project" value="TreeGrafter"/>
</dbReference>
<dbReference type="GO" id="GO:0032993">
    <property type="term" value="C:protein-DNA complex"/>
    <property type="evidence" value="ECO:0007669"/>
    <property type="project" value="TreeGrafter"/>
</dbReference>
<sequence length="216" mass="24141">MAKILVIEDEEPVRANLIELLDDHGYEVFGAENGLLGVMSALSVQPDLILCDVMMPELDGYGVLTALRQDPSTATIPLIFLTAKADKSDIREGMDLGADDYLTKPFTSAELLSSIAVRLEKQAAIAHQYQREQEKASETYHKLEELEQSLQGLRNFFSKLNMLIYVLKQSPQSTTSSLEVLEQECALELALLNRVPQLQWMLANENVDFLKQVGLL</sequence>
<keyword evidence="1 5" id="KW-0597">Phosphoprotein</keyword>
<evidence type="ECO:0000256" key="3">
    <source>
        <dbReference type="ARBA" id="ARBA00023125"/>
    </source>
</evidence>
<accession>B8HUS8</accession>
<dbReference type="GO" id="GO:0000156">
    <property type="term" value="F:phosphorelay response regulator activity"/>
    <property type="evidence" value="ECO:0007669"/>
    <property type="project" value="TreeGrafter"/>
</dbReference>
<reference evidence="7" key="1">
    <citation type="submission" date="2009-01" db="EMBL/GenBank/DDBJ databases">
        <title>Complete sequence of chromosome Cyanothece sp. PCC 7425.</title>
        <authorList>
            <consortium name="US DOE Joint Genome Institute"/>
            <person name="Lucas S."/>
            <person name="Copeland A."/>
            <person name="Lapidus A."/>
            <person name="Glavina del Rio T."/>
            <person name="Dalin E."/>
            <person name="Tice H."/>
            <person name="Bruce D."/>
            <person name="Goodwin L."/>
            <person name="Pitluck S."/>
            <person name="Sims D."/>
            <person name="Meineke L."/>
            <person name="Brettin T."/>
            <person name="Detter J.C."/>
            <person name="Han C."/>
            <person name="Larimer F."/>
            <person name="Land M."/>
            <person name="Hauser L."/>
            <person name="Kyrpides N."/>
            <person name="Ovchinnikova G."/>
            <person name="Liberton M."/>
            <person name="Stoeckel J."/>
            <person name="Banerjee A."/>
            <person name="Singh A."/>
            <person name="Page L."/>
            <person name="Sato H."/>
            <person name="Zhao L."/>
            <person name="Sherman L."/>
            <person name="Pakrasi H."/>
            <person name="Richardson P."/>
        </authorList>
    </citation>
    <scope>NUCLEOTIDE SEQUENCE</scope>
    <source>
        <strain evidence="7">PCC 7425</strain>
    </source>
</reference>
<dbReference type="Gene3D" id="3.40.50.2300">
    <property type="match status" value="1"/>
</dbReference>
<proteinExistence type="predicted"/>
<dbReference type="InterPro" id="IPR011006">
    <property type="entry name" value="CheY-like_superfamily"/>
</dbReference>
<dbReference type="GO" id="GO:0000976">
    <property type="term" value="F:transcription cis-regulatory region binding"/>
    <property type="evidence" value="ECO:0007669"/>
    <property type="project" value="TreeGrafter"/>
</dbReference>
<dbReference type="InterPro" id="IPR039420">
    <property type="entry name" value="WalR-like"/>
</dbReference>
<name>B8HUS8_CYAP4</name>
<gene>
    <name evidence="7" type="ordered locus">Cyan7425_0584</name>
</gene>
<evidence type="ECO:0000256" key="4">
    <source>
        <dbReference type="ARBA" id="ARBA00023163"/>
    </source>
</evidence>
<dbReference type="SUPFAM" id="SSF52172">
    <property type="entry name" value="CheY-like"/>
    <property type="match status" value="1"/>
</dbReference>
<keyword evidence="2" id="KW-0805">Transcription regulation</keyword>
<dbReference type="PANTHER" id="PTHR48111">
    <property type="entry name" value="REGULATOR OF RPOS"/>
    <property type="match status" value="1"/>
</dbReference>
<feature type="modified residue" description="4-aspartylphosphate" evidence="5">
    <location>
        <position position="52"/>
    </location>
</feature>
<dbReference type="SMART" id="SM00448">
    <property type="entry name" value="REC"/>
    <property type="match status" value="1"/>
</dbReference>
<dbReference type="KEGG" id="cyn:Cyan7425_0584"/>
<dbReference type="Pfam" id="PF00072">
    <property type="entry name" value="Response_reg"/>
    <property type="match status" value="1"/>
</dbReference>
<evidence type="ECO:0000313" key="7">
    <source>
        <dbReference type="EMBL" id="ACL42975.1"/>
    </source>
</evidence>
<dbReference type="InterPro" id="IPR001789">
    <property type="entry name" value="Sig_transdc_resp-reg_receiver"/>
</dbReference>
<dbReference type="eggNOG" id="COG0745">
    <property type="taxonomic scope" value="Bacteria"/>
</dbReference>
<dbReference type="HOGENOM" id="CLU_000445_30_6_3"/>
<keyword evidence="4" id="KW-0804">Transcription</keyword>
<dbReference type="EMBL" id="CP001344">
    <property type="protein sequence ID" value="ACL42975.1"/>
    <property type="molecule type" value="Genomic_DNA"/>
</dbReference>
<organism evidence="7">
    <name type="scientific">Cyanothece sp. (strain PCC 7425 / ATCC 29141)</name>
    <dbReference type="NCBI Taxonomy" id="395961"/>
    <lineage>
        <taxon>Bacteria</taxon>
        <taxon>Bacillati</taxon>
        <taxon>Cyanobacteriota</taxon>
        <taxon>Cyanophyceae</taxon>
        <taxon>Gomontiellales</taxon>
        <taxon>Cyanothecaceae</taxon>
        <taxon>Cyanothece</taxon>
    </lineage>
</organism>
<keyword evidence="3" id="KW-0238">DNA-binding</keyword>
<dbReference type="PANTHER" id="PTHR48111:SF4">
    <property type="entry name" value="DNA-BINDING DUAL TRANSCRIPTIONAL REGULATOR OMPR"/>
    <property type="match status" value="1"/>
</dbReference>
<dbReference type="AlphaFoldDB" id="B8HUS8"/>